<comment type="caution">
    <text evidence="1">The sequence shown here is derived from an EMBL/GenBank/DDBJ whole genome shotgun (WGS) entry which is preliminary data.</text>
</comment>
<keyword evidence="2" id="KW-1185">Reference proteome</keyword>
<evidence type="ECO:0000313" key="2">
    <source>
        <dbReference type="Proteomes" id="UP000672657"/>
    </source>
</evidence>
<organism evidence="1 2">
    <name type="scientific">Cupriavidus numazuensis</name>
    <dbReference type="NCBI Taxonomy" id="221992"/>
    <lineage>
        <taxon>Bacteria</taxon>
        <taxon>Pseudomonadati</taxon>
        <taxon>Pseudomonadota</taxon>
        <taxon>Betaproteobacteria</taxon>
        <taxon>Burkholderiales</taxon>
        <taxon>Burkholderiaceae</taxon>
        <taxon>Cupriavidus</taxon>
    </lineage>
</organism>
<proteinExistence type="predicted"/>
<dbReference type="Pfam" id="PF19570">
    <property type="entry name" value="DUF6088"/>
    <property type="match status" value="1"/>
</dbReference>
<sequence>MAKMSIQERIERTLNNSTAKVFVRKEFDKFGSYDQVGRVLRSMMAKGLLVKAGYGIYVKAKKSSVTGNNVPAIPLEQIGREALSKLGVKTDAGDAAKAYRDGRTTQMPMSAALNVGNSRVTRKIGFGGKTIRYER</sequence>
<evidence type="ECO:0000313" key="1">
    <source>
        <dbReference type="EMBL" id="CAG2161314.1"/>
    </source>
</evidence>
<evidence type="ECO:0008006" key="3">
    <source>
        <dbReference type="Google" id="ProtNLM"/>
    </source>
</evidence>
<protein>
    <recommendedName>
        <fullName evidence="3">S-adenosylhomocysteine hydrolase</fullName>
    </recommendedName>
</protein>
<gene>
    <name evidence="1" type="ORF">LMG26411_08151</name>
</gene>
<dbReference type="EMBL" id="CAJPVI010000126">
    <property type="protein sequence ID" value="CAG2161314.1"/>
    <property type="molecule type" value="Genomic_DNA"/>
</dbReference>
<reference evidence="1 2" key="1">
    <citation type="submission" date="2021-03" db="EMBL/GenBank/DDBJ databases">
        <authorList>
            <person name="Peeters C."/>
        </authorList>
    </citation>
    <scope>NUCLEOTIDE SEQUENCE [LARGE SCALE GENOMIC DNA]</scope>
    <source>
        <strain evidence="1 2">LMG 26411</strain>
    </source>
</reference>
<dbReference type="Proteomes" id="UP000672657">
    <property type="component" value="Unassembled WGS sequence"/>
</dbReference>
<name>A0ABN7QJL3_9BURK</name>
<accession>A0ABN7QJL3</accession>
<dbReference type="InterPro" id="IPR045738">
    <property type="entry name" value="DUF6088"/>
</dbReference>